<evidence type="ECO:0000313" key="3">
    <source>
        <dbReference type="Proteomes" id="UP001054945"/>
    </source>
</evidence>
<reference evidence="2 3" key="1">
    <citation type="submission" date="2021-06" db="EMBL/GenBank/DDBJ databases">
        <title>Caerostris extrusa draft genome.</title>
        <authorList>
            <person name="Kono N."/>
            <person name="Arakawa K."/>
        </authorList>
    </citation>
    <scope>NUCLEOTIDE SEQUENCE [LARGE SCALE GENOMIC DNA]</scope>
</reference>
<protein>
    <submittedName>
        <fullName evidence="2">Uncharacterized protein</fullName>
    </submittedName>
</protein>
<feature type="transmembrane region" description="Helical" evidence="1">
    <location>
        <begin position="44"/>
        <end position="66"/>
    </location>
</feature>
<keyword evidence="3" id="KW-1185">Reference proteome</keyword>
<accession>A0AAV4U1B9</accession>
<evidence type="ECO:0000256" key="1">
    <source>
        <dbReference type="SAM" id="Phobius"/>
    </source>
</evidence>
<keyword evidence="1" id="KW-1133">Transmembrane helix</keyword>
<sequence>MSCSRSDCFHPDLELQSSQVFGRNLRSLLSYHTASTLPKTAFELTYHVIACFMYIIASLTLMIVLIKDNQHPLSQIVKDPGYSGKVAASVFGVMNSIVYGISIFLTIRSR</sequence>
<organism evidence="2 3">
    <name type="scientific">Caerostris extrusa</name>
    <name type="common">Bark spider</name>
    <name type="synonym">Caerostris bankana</name>
    <dbReference type="NCBI Taxonomy" id="172846"/>
    <lineage>
        <taxon>Eukaryota</taxon>
        <taxon>Metazoa</taxon>
        <taxon>Ecdysozoa</taxon>
        <taxon>Arthropoda</taxon>
        <taxon>Chelicerata</taxon>
        <taxon>Arachnida</taxon>
        <taxon>Araneae</taxon>
        <taxon>Araneomorphae</taxon>
        <taxon>Entelegynae</taxon>
        <taxon>Araneoidea</taxon>
        <taxon>Araneidae</taxon>
        <taxon>Caerostris</taxon>
    </lineage>
</organism>
<dbReference type="Proteomes" id="UP001054945">
    <property type="component" value="Unassembled WGS sequence"/>
</dbReference>
<feature type="transmembrane region" description="Helical" evidence="1">
    <location>
        <begin position="86"/>
        <end position="107"/>
    </location>
</feature>
<name>A0AAV4U1B9_CAEEX</name>
<keyword evidence="1" id="KW-0812">Transmembrane</keyword>
<comment type="caution">
    <text evidence="2">The sequence shown here is derived from an EMBL/GenBank/DDBJ whole genome shotgun (WGS) entry which is preliminary data.</text>
</comment>
<proteinExistence type="predicted"/>
<keyword evidence="1" id="KW-0472">Membrane</keyword>
<gene>
    <name evidence="2" type="ORF">CEXT_278991</name>
</gene>
<dbReference type="EMBL" id="BPLR01012125">
    <property type="protein sequence ID" value="GIY51547.1"/>
    <property type="molecule type" value="Genomic_DNA"/>
</dbReference>
<dbReference type="AlphaFoldDB" id="A0AAV4U1B9"/>
<evidence type="ECO:0000313" key="2">
    <source>
        <dbReference type="EMBL" id="GIY51547.1"/>
    </source>
</evidence>